<dbReference type="AlphaFoldDB" id="A0A0F2TEP5"/>
<dbReference type="Proteomes" id="UP000033699">
    <property type="component" value="Unassembled WGS sequence"/>
</dbReference>
<dbReference type="EMBL" id="JZKH01000023">
    <property type="protein sequence ID" value="KJS61629.1"/>
    <property type="molecule type" value="Genomic_DNA"/>
</dbReference>
<protein>
    <submittedName>
        <fullName evidence="1">Uncharacterized protein</fullName>
    </submittedName>
</protein>
<dbReference type="OrthoDB" id="3359274at2"/>
<name>A0A0F2TEP5_STRR3</name>
<sequence length="208" mass="22926">MAIDGFGVTEFQLVLLRRMADFRPELVEEAVRRLGATRAGMREANRRWQAMVRSSRFPRGGGRYAVVLGAAERSAARRVGDLECVARQWALPLWPQLRFEVLLGPAEIGAPVLNAWLVRAEGVPVPVLRTVADLVPWGCVVGDVGAAFPGAVPREGSAPTRFRLDFAAPDVDGRVRSWAADFTWGLLQEVRVAEEQSSDFRSMQGDIQ</sequence>
<accession>A0A0F2TEP5</accession>
<organism evidence="1 2">
    <name type="scientific">Streptomyces rubellomurinus (strain ATCC 31215)</name>
    <dbReference type="NCBI Taxonomy" id="359131"/>
    <lineage>
        <taxon>Bacteria</taxon>
        <taxon>Bacillati</taxon>
        <taxon>Actinomycetota</taxon>
        <taxon>Actinomycetes</taxon>
        <taxon>Kitasatosporales</taxon>
        <taxon>Streptomycetaceae</taxon>
        <taxon>Streptomyces</taxon>
    </lineage>
</organism>
<gene>
    <name evidence="1" type="ORF">VM95_13585</name>
</gene>
<comment type="caution">
    <text evidence="1">The sequence shown here is derived from an EMBL/GenBank/DDBJ whole genome shotgun (WGS) entry which is preliminary data.</text>
</comment>
<dbReference type="RefSeq" id="WP_045696136.1">
    <property type="nucleotide sequence ID" value="NZ_JZKH01000023.1"/>
</dbReference>
<evidence type="ECO:0000313" key="2">
    <source>
        <dbReference type="Proteomes" id="UP000033699"/>
    </source>
</evidence>
<keyword evidence="2" id="KW-1185">Reference proteome</keyword>
<dbReference type="PATRIC" id="fig|359131.3.peg.2970"/>
<proteinExistence type="predicted"/>
<evidence type="ECO:0000313" key="1">
    <source>
        <dbReference type="EMBL" id="KJS61629.1"/>
    </source>
</evidence>
<reference evidence="1 2" key="1">
    <citation type="submission" date="2015-02" db="EMBL/GenBank/DDBJ databases">
        <authorList>
            <person name="Ju K.-S."/>
            <person name="Doroghazi J.R."/>
            <person name="Metcalf W."/>
        </authorList>
    </citation>
    <scope>NUCLEOTIDE SEQUENCE [LARGE SCALE GENOMIC DNA]</scope>
    <source>
        <strain evidence="1 2">ATCC 31215</strain>
    </source>
</reference>